<keyword evidence="3" id="KW-0548">Nucleotidyltransferase</keyword>
<feature type="domain" description="Serine aminopeptidase S33" evidence="1">
    <location>
        <begin position="27"/>
        <end position="263"/>
    </location>
</feature>
<dbReference type="AlphaFoldDB" id="A0A3B0XZM4"/>
<dbReference type="SUPFAM" id="SSF53474">
    <property type="entry name" value="alpha/beta-Hydrolases"/>
    <property type="match status" value="1"/>
</dbReference>
<dbReference type="InterPro" id="IPR029058">
    <property type="entry name" value="AB_hydrolase_fold"/>
</dbReference>
<dbReference type="SUPFAM" id="SSF53335">
    <property type="entry name" value="S-adenosyl-L-methionine-dependent methyltransferases"/>
    <property type="match status" value="1"/>
</dbReference>
<organism evidence="3">
    <name type="scientific">hydrothermal vent metagenome</name>
    <dbReference type="NCBI Taxonomy" id="652676"/>
    <lineage>
        <taxon>unclassified sequences</taxon>
        <taxon>metagenomes</taxon>
        <taxon>ecological metagenomes</taxon>
    </lineage>
</organism>
<name>A0A3B0XZM4_9ZZZZ</name>
<dbReference type="InterPro" id="IPR029063">
    <property type="entry name" value="SAM-dependent_MTases_sf"/>
</dbReference>
<dbReference type="CDD" id="cd02440">
    <property type="entry name" value="AdoMet_MTases"/>
    <property type="match status" value="1"/>
</dbReference>
<reference evidence="3" key="1">
    <citation type="submission" date="2018-06" db="EMBL/GenBank/DDBJ databases">
        <authorList>
            <person name="Zhirakovskaya E."/>
        </authorList>
    </citation>
    <scope>NUCLEOTIDE SEQUENCE</scope>
</reference>
<evidence type="ECO:0000313" key="3">
    <source>
        <dbReference type="EMBL" id="VAW70170.1"/>
    </source>
</evidence>
<proteinExistence type="predicted"/>
<gene>
    <name evidence="3" type="ORF">MNBD_GAMMA10-2760</name>
</gene>
<dbReference type="InterPro" id="IPR022744">
    <property type="entry name" value="MeTrfase_dom_put"/>
</dbReference>
<sequence>MAEWNEGRFNTTDGLSLFYRYSEPAQKSNNVLLFLHRGHEHSARIMPFADKVSQQNYWCFAMDLRGHGHSDGTRAWAENFDVWVKDLNSFAGHIRAKYELSSQDTILIANSVGSVTALSWILNYGPALKGCILGAPAFSIKLYIPLALPFLKLARKFSDKLFVTSYVRSSLLTRDEAQARAYDEDTLITKKIGVNILVTLYDTTKNCFNRLKDFETPVLVFTAEKDYIVKNALHTTFINGISSSEKKHVLLTDFRHAIFHERDLQKVVQPCQDFISAQFKQTITHLPAVIPEARTHTLAEHKKLLEKGSIFQQIYYAGFRLLLEKVGKFSNGVSTGLKYGFDSGVSLDYVYCNRIAGSNLVGRIIDRSYLSSAGWKGIRRRKKNLKQTLSGILKLLNERGIEPVVLDIACGAGRYLFETQQEMNFPLKLQLNDNDNNSLTEAKKIAVEFKARNVSFTQQDAFSLSGDLADTPHRPDIIIVSGLFELYDNNPQVHQAISQLFNIINNGGYLIYTGQPWHPQMELIGRVLNNRRGERWVMRRRIQQEMDLLVSSAGFSKLNTAADDEGIFTVSCAQKLN</sequence>
<dbReference type="InterPro" id="IPR022742">
    <property type="entry name" value="Hydrolase_4"/>
</dbReference>
<dbReference type="Pfam" id="PF12147">
    <property type="entry name" value="Methyltransf_20"/>
    <property type="match status" value="1"/>
</dbReference>
<dbReference type="GO" id="GO:0016779">
    <property type="term" value="F:nucleotidyltransferase activity"/>
    <property type="evidence" value="ECO:0007669"/>
    <property type="project" value="UniProtKB-KW"/>
</dbReference>
<dbReference type="PANTHER" id="PTHR11614">
    <property type="entry name" value="PHOSPHOLIPASE-RELATED"/>
    <property type="match status" value="1"/>
</dbReference>
<dbReference type="Gene3D" id="3.40.50.150">
    <property type="entry name" value="Vaccinia Virus protein VP39"/>
    <property type="match status" value="1"/>
</dbReference>
<dbReference type="Gene3D" id="3.40.50.1820">
    <property type="entry name" value="alpha/beta hydrolase"/>
    <property type="match status" value="1"/>
</dbReference>
<keyword evidence="3" id="KW-0808">Transferase</keyword>
<dbReference type="EMBL" id="UOFJ01000500">
    <property type="protein sequence ID" value="VAW70170.1"/>
    <property type="molecule type" value="Genomic_DNA"/>
</dbReference>
<accession>A0A3B0XZM4</accession>
<dbReference type="Pfam" id="PF12146">
    <property type="entry name" value="Hydrolase_4"/>
    <property type="match status" value="1"/>
</dbReference>
<protein>
    <submittedName>
        <fullName evidence="3">Lipase in cluster with Phosphatidate cytidylyltransferase</fullName>
    </submittedName>
</protein>
<evidence type="ECO:0000259" key="1">
    <source>
        <dbReference type="Pfam" id="PF12146"/>
    </source>
</evidence>
<evidence type="ECO:0000259" key="2">
    <source>
        <dbReference type="Pfam" id="PF12147"/>
    </source>
</evidence>
<feature type="domain" description="Methyltransferase" evidence="2">
    <location>
        <begin position="272"/>
        <end position="575"/>
    </location>
</feature>
<dbReference type="InterPro" id="IPR051044">
    <property type="entry name" value="MAG_DAG_Lipase"/>
</dbReference>